<dbReference type="Proteomes" id="UP000430146">
    <property type="component" value="Unassembled WGS sequence"/>
</dbReference>
<accession>A0A5S9R2P9</accession>
<proteinExistence type="predicted"/>
<organism evidence="1 2">
    <name type="scientific">Mycolicibacterium vanbaalenii</name>
    <name type="common">Mycobacterium vanbaalenii</name>
    <dbReference type="NCBI Taxonomy" id="110539"/>
    <lineage>
        <taxon>Bacteria</taxon>
        <taxon>Bacillati</taxon>
        <taxon>Actinomycetota</taxon>
        <taxon>Actinomycetes</taxon>
        <taxon>Mycobacteriales</taxon>
        <taxon>Mycobacteriaceae</taxon>
        <taxon>Mycolicibacterium</taxon>
    </lineage>
</organism>
<dbReference type="AlphaFoldDB" id="A0A5S9R2P9"/>
<name>A0A5S9R2P9_MYCVN</name>
<reference evidence="1 2" key="1">
    <citation type="submission" date="2019-11" db="EMBL/GenBank/DDBJ databases">
        <authorList>
            <person name="Holert J."/>
        </authorList>
    </citation>
    <scope>NUCLEOTIDE SEQUENCE [LARGE SCALE GENOMIC DNA]</scope>
    <source>
        <strain evidence="1">BC8_1</strain>
    </source>
</reference>
<evidence type="ECO:0000313" key="1">
    <source>
        <dbReference type="EMBL" id="CAA0126538.1"/>
    </source>
</evidence>
<evidence type="ECO:0000313" key="2">
    <source>
        <dbReference type="Proteomes" id="UP000430146"/>
    </source>
</evidence>
<sequence length="45" mass="5099">MTVAVSFIKDDSWWNQDARYVFNDAAETSTTVNAYCRSVGEPVRP</sequence>
<keyword evidence="2" id="KW-1185">Reference proteome</keyword>
<protein>
    <submittedName>
        <fullName evidence="1">Uncharacterized protein</fullName>
    </submittedName>
</protein>
<gene>
    <name evidence="1" type="ORF">AELLOGFF_04846</name>
</gene>
<dbReference type="EMBL" id="CACSIP010000025">
    <property type="protein sequence ID" value="CAA0126538.1"/>
    <property type="molecule type" value="Genomic_DNA"/>
</dbReference>